<evidence type="ECO:0000313" key="6">
    <source>
        <dbReference type="Proteomes" id="UP000002382"/>
    </source>
</evidence>
<dbReference type="Gene3D" id="3.30.70.20">
    <property type="match status" value="1"/>
</dbReference>
<dbReference type="PROSITE" id="PS00198">
    <property type="entry name" value="4FE4S_FER_1"/>
    <property type="match status" value="1"/>
</dbReference>
<feature type="domain" description="4Fe-4S ferredoxin-type" evidence="4">
    <location>
        <begin position="60"/>
        <end position="89"/>
    </location>
</feature>
<dbReference type="STRING" id="521045.Kole_1129"/>
<reference evidence="5 6" key="1">
    <citation type="submission" date="2009-06" db="EMBL/GenBank/DDBJ databases">
        <title>Complete sequence of Thermotogales bacterium TBF 19.5.1.</title>
        <authorList>
            <consortium name="US DOE Joint Genome Institute"/>
            <person name="Lucas S."/>
            <person name="Copeland A."/>
            <person name="Lapidus A."/>
            <person name="Glavina del Rio T."/>
            <person name="Tice H."/>
            <person name="Bruce D."/>
            <person name="Goodwin L."/>
            <person name="Pitluck S."/>
            <person name="Chertkov O."/>
            <person name="Brettin T."/>
            <person name="Detter J.C."/>
            <person name="Han C."/>
            <person name="Schmutz J."/>
            <person name="Larimer F."/>
            <person name="Land M."/>
            <person name="Hauser L."/>
            <person name="Kyrpides N."/>
            <person name="Ovchinnikova G."/>
            <person name="Noll K."/>
        </authorList>
    </citation>
    <scope>NUCLEOTIDE SEQUENCE [LARGE SCALE GENOMIC DNA]</scope>
    <source>
        <strain evidence="6">ATCC BAA-1733 / DSM 21960 / TBF 19.5.1</strain>
    </source>
</reference>
<dbReference type="Pfam" id="PF01656">
    <property type="entry name" value="CbiA"/>
    <property type="match status" value="1"/>
</dbReference>
<keyword evidence="6" id="KW-1185">Reference proteome</keyword>
<dbReference type="InterPro" id="IPR027417">
    <property type="entry name" value="P-loop_NTPase"/>
</dbReference>
<dbReference type="InterPro" id="IPR002586">
    <property type="entry name" value="CobQ/CobB/MinD/ParA_Nub-bd_dom"/>
</dbReference>
<name>C5CI52_KOSOT</name>
<keyword evidence="3" id="KW-0411">Iron-sulfur</keyword>
<protein>
    <submittedName>
        <fullName evidence="5">Cobyrinic acid ac-diamide synthase</fullName>
    </submittedName>
</protein>
<dbReference type="CDD" id="cd03110">
    <property type="entry name" value="SIMIBI_bact_arch"/>
    <property type="match status" value="1"/>
</dbReference>
<dbReference type="HOGENOM" id="CLU_067767_0_0_0"/>
<dbReference type="Pfam" id="PF00037">
    <property type="entry name" value="Fer4"/>
    <property type="match status" value="2"/>
</dbReference>
<dbReference type="GO" id="GO:0046872">
    <property type="term" value="F:metal ion binding"/>
    <property type="evidence" value="ECO:0007669"/>
    <property type="project" value="UniProtKB-KW"/>
</dbReference>
<evidence type="ECO:0000313" key="5">
    <source>
        <dbReference type="EMBL" id="ACR79831.1"/>
    </source>
</evidence>
<dbReference type="Gene3D" id="3.40.50.300">
    <property type="entry name" value="P-loop containing nucleotide triphosphate hydrolases"/>
    <property type="match status" value="1"/>
</dbReference>
<dbReference type="KEGG" id="kol:Kole_1129"/>
<dbReference type="GO" id="GO:0051536">
    <property type="term" value="F:iron-sulfur cluster binding"/>
    <property type="evidence" value="ECO:0007669"/>
    <property type="project" value="UniProtKB-KW"/>
</dbReference>
<dbReference type="AlphaFoldDB" id="C5CI52"/>
<dbReference type="RefSeq" id="WP_015868489.1">
    <property type="nucleotide sequence ID" value="NC_012785.1"/>
</dbReference>
<dbReference type="InterPro" id="IPR017896">
    <property type="entry name" value="4Fe4S_Fe-S-bd"/>
</dbReference>
<accession>C5CI52</accession>
<evidence type="ECO:0000259" key="4">
    <source>
        <dbReference type="PROSITE" id="PS51379"/>
    </source>
</evidence>
<proteinExistence type="predicted"/>
<evidence type="ECO:0000256" key="2">
    <source>
        <dbReference type="ARBA" id="ARBA00023004"/>
    </source>
</evidence>
<dbReference type="PROSITE" id="PS51379">
    <property type="entry name" value="4FE4S_FER_2"/>
    <property type="match status" value="2"/>
</dbReference>
<keyword evidence="1" id="KW-0479">Metal-binding</keyword>
<keyword evidence="2" id="KW-0408">Iron</keyword>
<dbReference type="SUPFAM" id="SSF54862">
    <property type="entry name" value="4Fe-4S ferredoxins"/>
    <property type="match status" value="1"/>
</dbReference>
<evidence type="ECO:0000256" key="1">
    <source>
        <dbReference type="ARBA" id="ARBA00022723"/>
    </source>
</evidence>
<evidence type="ECO:0000256" key="3">
    <source>
        <dbReference type="ARBA" id="ARBA00023014"/>
    </source>
</evidence>
<feature type="domain" description="4Fe-4S ferredoxin-type" evidence="4">
    <location>
        <begin position="90"/>
        <end position="118"/>
    </location>
</feature>
<dbReference type="OrthoDB" id="9778602at2"/>
<dbReference type="eggNOG" id="COG1149">
    <property type="taxonomic scope" value="Bacteria"/>
</dbReference>
<dbReference type="PANTHER" id="PTHR43063:SF1">
    <property type="entry name" value="4FE-4S CLUSTER CONTAINING PARA FAMILY ATPASE PROTEIN"/>
    <property type="match status" value="1"/>
</dbReference>
<dbReference type="PANTHER" id="PTHR43063">
    <property type="entry name" value="4FE-4S CLUSTER CONTAINING PARA FAMILY ATPASE PROTEIN"/>
    <property type="match status" value="1"/>
</dbReference>
<dbReference type="InterPro" id="IPR017900">
    <property type="entry name" value="4Fe4S_Fe_S_CS"/>
</dbReference>
<sequence length="282" mass="31107">MVIAVLSGKGGTGKTTIATNLAWTLSRATPVQLLDADVEEPNSHLFFEVKFEHEEQVLLLLPKVNKDKCTLCGECARVCQFGAISVFKTGVMVFDSLCHGCGACSIICPTKAIYEVPKEIGVVKLGKVDENLSFGMGLLNIGEPSGVRVIRQLKKHIDGSRITIIDAPPGTSCPVVETLRGADFALMVTEATPFGLHDLRLAVDVVKEMKIPMGIIVNRASDDYTEVEKFAKEKDIPVLERIPFDRDIAECYSRGLLFTKEDPEWFIRFEKLFDNITGVMKK</sequence>
<dbReference type="Proteomes" id="UP000002382">
    <property type="component" value="Chromosome"/>
</dbReference>
<dbReference type="SUPFAM" id="SSF52540">
    <property type="entry name" value="P-loop containing nucleoside triphosphate hydrolases"/>
    <property type="match status" value="1"/>
</dbReference>
<organism evidence="5 6">
    <name type="scientific">Kosmotoga olearia (strain ATCC BAA-1733 / DSM 21960 / TBF 19.5.1)</name>
    <dbReference type="NCBI Taxonomy" id="521045"/>
    <lineage>
        <taxon>Bacteria</taxon>
        <taxon>Thermotogati</taxon>
        <taxon>Thermotogota</taxon>
        <taxon>Thermotogae</taxon>
        <taxon>Kosmotogales</taxon>
        <taxon>Kosmotogaceae</taxon>
        <taxon>Kosmotoga</taxon>
    </lineage>
</organism>
<dbReference type="EMBL" id="CP001634">
    <property type="protein sequence ID" value="ACR79831.1"/>
    <property type="molecule type" value="Genomic_DNA"/>
</dbReference>
<reference evidence="5 6" key="2">
    <citation type="journal article" date="2011" name="J. Bacteriol.">
        <title>Genome Sequence of Kosmotoga olearia Strain TBF 19.5.1, a Thermophilic Bacterium with a Wide Growth Temperature Range, Isolated from the Troll B Oil Platform in the North Sea.</title>
        <authorList>
            <person name="Swithers K.S."/>
            <person name="Dipippo J.L."/>
            <person name="Bruce D.C."/>
            <person name="Detter C."/>
            <person name="Tapia R."/>
            <person name="Han S."/>
            <person name="Goodwin L.A."/>
            <person name="Han J."/>
            <person name="Woyke T."/>
            <person name="Pitluck S."/>
            <person name="Pennacchio L."/>
            <person name="Nolan M."/>
            <person name="Mikhailova N."/>
            <person name="Land M.L."/>
            <person name="Nesbo C.L."/>
            <person name="Gogarten J.P."/>
            <person name="Noll K.M."/>
        </authorList>
    </citation>
    <scope>NUCLEOTIDE SEQUENCE [LARGE SCALE GENOMIC DNA]</scope>
    <source>
        <strain evidence="6">ATCC BAA-1733 / DSM 21960 / TBF 19.5.1</strain>
    </source>
</reference>
<gene>
    <name evidence="5" type="ordered locus">Kole_1129</name>
</gene>